<dbReference type="EMBL" id="KI964749">
    <property type="protein sequence ID" value="EUC29409.1"/>
    <property type="molecule type" value="Genomic_DNA"/>
</dbReference>
<evidence type="ECO:0008006" key="9">
    <source>
        <dbReference type="Google" id="ProtNLM"/>
    </source>
</evidence>
<sequence>MNPSRTYTPQGCLAGGGSAVSIYPVDAPGGYMPIGMTMPSVDIFGTKSGFTKEQPWIFQDMDTVGFYEVTGEEYDAEMMRFKSGSYKYKMEASTFDLAEHNELLKSTAKEVSSLLRIRGKLQDEMAIKEKKILQEWLESKAATNVAQDDINTDDPNTHIVEPSVNANVWKVLVKDGDVIRAGQKLAILEAMKMEIDICLDAHIEKATIQKVLTQPSVTVASGRPLFVVSKF</sequence>
<dbReference type="PANTHER" id="PTHR18866">
    <property type="entry name" value="CARBOXYLASE:PYRUVATE/ACETYL-COA/PROPIONYL-COA CARBOXYLASE"/>
    <property type="match status" value="1"/>
</dbReference>
<gene>
    <name evidence="7" type="ORF">COCCADRAFT_29502</name>
</gene>
<dbReference type="SUPFAM" id="SSF50891">
    <property type="entry name" value="Cyclophilin-like"/>
    <property type="match status" value="1"/>
</dbReference>
<evidence type="ECO:0000259" key="5">
    <source>
        <dbReference type="Pfam" id="PF00364"/>
    </source>
</evidence>
<dbReference type="AlphaFoldDB" id="W6Y2W7"/>
<organism evidence="7 8">
    <name type="scientific">Cochliobolus carbonum (strain 26-R-13)</name>
    <name type="common">Maize leaf spot fungus</name>
    <name type="synonym">Bipolaris zeicola</name>
    <dbReference type="NCBI Taxonomy" id="930089"/>
    <lineage>
        <taxon>Eukaryota</taxon>
        <taxon>Fungi</taxon>
        <taxon>Dikarya</taxon>
        <taxon>Ascomycota</taxon>
        <taxon>Pezizomycotina</taxon>
        <taxon>Dothideomycetes</taxon>
        <taxon>Pleosporomycetidae</taxon>
        <taxon>Pleosporales</taxon>
        <taxon>Pleosporineae</taxon>
        <taxon>Pleosporaceae</taxon>
        <taxon>Bipolaris</taxon>
    </lineage>
</organism>
<keyword evidence="8" id="KW-1185">Reference proteome</keyword>
<dbReference type="InterPro" id="IPR050856">
    <property type="entry name" value="Biotin_carboxylase_complex"/>
</dbReference>
<evidence type="ECO:0000256" key="4">
    <source>
        <dbReference type="ARBA" id="ARBA00023267"/>
    </source>
</evidence>
<feature type="domain" description="Carboxyltransferase" evidence="6">
    <location>
        <begin position="3"/>
        <end position="37"/>
    </location>
</feature>
<evidence type="ECO:0000259" key="6">
    <source>
        <dbReference type="Pfam" id="PF02682"/>
    </source>
</evidence>
<dbReference type="Gene3D" id="2.40.100.10">
    <property type="entry name" value="Cyclophilin-like"/>
    <property type="match status" value="1"/>
</dbReference>
<dbReference type="Proteomes" id="UP000053841">
    <property type="component" value="Unassembled WGS sequence"/>
</dbReference>
<evidence type="ECO:0000256" key="1">
    <source>
        <dbReference type="ARBA" id="ARBA00022741"/>
    </source>
</evidence>
<dbReference type="PANTHER" id="PTHR18866:SF128">
    <property type="entry name" value="UREA AMIDOLYASE"/>
    <property type="match status" value="1"/>
</dbReference>
<reference evidence="7 8" key="1">
    <citation type="journal article" date="2013" name="PLoS Genet.">
        <title>Comparative genome structure, secondary metabolite, and effector coding capacity across Cochliobolus pathogens.</title>
        <authorList>
            <person name="Condon B.J."/>
            <person name="Leng Y."/>
            <person name="Wu D."/>
            <person name="Bushley K.E."/>
            <person name="Ohm R.A."/>
            <person name="Otillar R."/>
            <person name="Martin J."/>
            <person name="Schackwitz W."/>
            <person name="Grimwood J."/>
            <person name="MohdZainudin N."/>
            <person name="Xue C."/>
            <person name="Wang R."/>
            <person name="Manning V.A."/>
            <person name="Dhillon B."/>
            <person name="Tu Z.J."/>
            <person name="Steffenson B.J."/>
            <person name="Salamov A."/>
            <person name="Sun H."/>
            <person name="Lowry S."/>
            <person name="LaButti K."/>
            <person name="Han J."/>
            <person name="Copeland A."/>
            <person name="Lindquist E."/>
            <person name="Barry K."/>
            <person name="Schmutz J."/>
            <person name="Baker S.E."/>
            <person name="Ciuffetti L.M."/>
            <person name="Grigoriev I.V."/>
            <person name="Zhong S."/>
            <person name="Turgeon B.G."/>
        </authorList>
    </citation>
    <scope>NUCLEOTIDE SEQUENCE [LARGE SCALE GENOMIC DNA]</scope>
    <source>
        <strain evidence="7 8">26-R-13</strain>
    </source>
</reference>
<dbReference type="GO" id="GO:0005524">
    <property type="term" value="F:ATP binding"/>
    <property type="evidence" value="ECO:0007669"/>
    <property type="project" value="UniProtKB-KW"/>
</dbReference>
<dbReference type="GO" id="GO:0016787">
    <property type="term" value="F:hydrolase activity"/>
    <property type="evidence" value="ECO:0007669"/>
    <property type="project" value="UniProtKB-KW"/>
</dbReference>
<name>W6Y2W7_COCC2</name>
<dbReference type="Pfam" id="PF00364">
    <property type="entry name" value="Biotin_lipoyl"/>
    <property type="match status" value="1"/>
</dbReference>
<keyword evidence="4" id="KW-0092">Biotin</keyword>
<dbReference type="STRING" id="930089.W6Y2W7"/>
<dbReference type="Gene3D" id="2.40.50.100">
    <property type="match status" value="1"/>
</dbReference>
<dbReference type="OrthoDB" id="5348981at2759"/>
<dbReference type="HOGENOM" id="CLU_1299499_0_0_1"/>
<dbReference type="RefSeq" id="XP_007716282.1">
    <property type="nucleotide sequence ID" value="XM_007718092.1"/>
</dbReference>
<keyword evidence="1" id="KW-0547">Nucleotide-binding</keyword>
<dbReference type="CDD" id="cd06850">
    <property type="entry name" value="biotinyl_domain"/>
    <property type="match status" value="1"/>
</dbReference>
<dbReference type="InterPro" id="IPR000089">
    <property type="entry name" value="Biotin_lipoyl"/>
</dbReference>
<keyword evidence="2" id="KW-0378">Hydrolase</keyword>
<dbReference type="InterPro" id="IPR003833">
    <property type="entry name" value="CT_C_D"/>
</dbReference>
<dbReference type="InterPro" id="IPR029000">
    <property type="entry name" value="Cyclophilin-like_dom_sf"/>
</dbReference>
<accession>W6Y2W7</accession>
<dbReference type="SUPFAM" id="SSF51230">
    <property type="entry name" value="Single hybrid motif"/>
    <property type="match status" value="1"/>
</dbReference>
<evidence type="ECO:0000313" key="8">
    <source>
        <dbReference type="Proteomes" id="UP000053841"/>
    </source>
</evidence>
<evidence type="ECO:0000256" key="3">
    <source>
        <dbReference type="ARBA" id="ARBA00022840"/>
    </source>
</evidence>
<dbReference type="eggNOG" id="KOG0238">
    <property type="taxonomic scope" value="Eukaryota"/>
</dbReference>
<evidence type="ECO:0000256" key="2">
    <source>
        <dbReference type="ARBA" id="ARBA00022801"/>
    </source>
</evidence>
<protein>
    <recommendedName>
        <fullName evidence="9">Lipoyl-binding domain-containing protein</fullName>
    </recommendedName>
</protein>
<dbReference type="GeneID" id="19146583"/>
<keyword evidence="3" id="KW-0067">ATP-binding</keyword>
<proteinExistence type="predicted"/>
<feature type="domain" description="Lipoyl-binding" evidence="5">
    <location>
        <begin position="164"/>
        <end position="227"/>
    </location>
</feature>
<dbReference type="Pfam" id="PF02682">
    <property type="entry name" value="CT_C_D"/>
    <property type="match status" value="1"/>
</dbReference>
<evidence type="ECO:0000313" key="7">
    <source>
        <dbReference type="EMBL" id="EUC29409.1"/>
    </source>
</evidence>
<dbReference type="InterPro" id="IPR011053">
    <property type="entry name" value="Single_hybrid_motif"/>
</dbReference>
<dbReference type="KEGG" id="bze:COCCADRAFT_29502"/>